<proteinExistence type="inferred from homology"/>
<comment type="similarity">
    <text evidence="1">Belongs to the peptidase M20 family.</text>
</comment>
<organism evidence="4 5">
    <name type="scientific">Pseudomonas azotoformans</name>
    <dbReference type="NCBI Taxonomy" id="47878"/>
    <lineage>
        <taxon>Bacteria</taxon>
        <taxon>Pseudomonadati</taxon>
        <taxon>Pseudomonadota</taxon>
        <taxon>Gammaproteobacteria</taxon>
        <taxon>Pseudomonadales</taxon>
        <taxon>Pseudomonadaceae</taxon>
        <taxon>Pseudomonas</taxon>
    </lineage>
</organism>
<comment type="cofactor">
    <cofactor evidence="3">
        <name>Zn(2+)</name>
        <dbReference type="ChEBI" id="CHEBI:29105"/>
    </cofactor>
    <text evidence="3">Binds 2 Zn(2+) ions per subunit.</text>
</comment>
<keyword evidence="3" id="KW-0479">Metal-binding</keyword>
<feature type="binding site" evidence="3">
    <location>
        <position position="96"/>
    </location>
    <ligand>
        <name>Zn(2+)</name>
        <dbReference type="ChEBI" id="CHEBI:29105"/>
        <label>1</label>
    </ligand>
</feature>
<feature type="binding site" evidence="3">
    <location>
        <position position="142"/>
    </location>
    <ligand>
        <name>Zn(2+)</name>
        <dbReference type="ChEBI" id="CHEBI:29105"/>
        <label>2</label>
    </ligand>
</feature>
<dbReference type="InterPro" id="IPR002933">
    <property type="entry name" value="Peptidase_M20"/>
</dbReference>
<keyword evidence="2 4" id="KW-0378">Hydrolase</keyword>
<evidence type="ECO:0000256" key="2">
    <source>
        <dbReference type="ARBA" id="ARBA00022801"/>
    </source>
</evidence>
<dbReference type="Gene3D" id="3.30.70.360">
    <property type="match status" value="1"/>
</dbReference>
<feature type="binding site" evidence="3">
    <location>
        <position position="107"/>
    </location>
    <ligand>
        <name>Zn(2+)</name>
        <dbReference type="ChEBI" id="CHEBI:29105"/>
        <label>2</label>
    </ligand>
</feature>
<dbReference type="PANTHER" id="PTHR32494:SF5">
    <property type="entry name" value="ALLANTOATE AMIDOHYDROLASE"/>
    <property type="match status" value="1"/>
</dbReference>
<dbReference type="GO" id="GO:0046872">
    <property type="term" value="F:metal ion binding"/>
    <property type="evidence" value="ECO:0007669"/>
    <property type="project" value="UniProtKB-KW"/>
</dbReference>
<reference evidence="4 5" key="1">
    <citation type="submission" date="2016-02" db="EMBL/GenBank/DDBJ databases">
        <title>Complete genome sequence of Pseudomonas azotoformans S4.</title>
        <authorList>
            <person name="Fang Y."/>
            <person name="Wu L."/>
            <person name="Feng G."/>
        </authorList>
    </citation>
    <scope>NUCLEOTIDE SEQUENCE [LARGE SCALE GENOMIC DNA]</scope>
    <source>
        <strain evidence="4 5">S4</strain>
    </source>
</reference>
<dbReference type="AlphaFoldDB" id="A0A127I3L1"/>
<dbReference type="PIRSF" id="PIRSF001235">
    <property type="entry name" value="Amidase_carbamoylase"/>
    <property type="match status" value="1"/>
</dbReference>
<dbReference type="NCBIfam" id="NF006771">
    <property type="entry name" value="PRK09290.1-5"/>
    <property type="match status" value="1"/>
</dbReference>
<dbReference type="Proteomes" id="UP000070516">
    <property type="component" value="Chromosome"/>
</dbReference>
<dbReference type="GO" id="GO:0016813">
    <property type="term" value="F:hydrolase activity, acting on carbon-nitrogen (but not peptide) bonds, in linear amidines"/>
    <property type="evidence" value="ECO:0007669"/>
    <property type="project" value="InterPro"/>
</dbReference>
<dbReference type="KEGG" id="pazo:AYR47_25130"/>
<feature type="binding site" evidence="3">
    <location>
        <position position="107"/>
    </location>
    <ligand>
        <name>Zn(2+)</name>
        <dbReference type="ChEBI" id="CHEBI:29105"/>
        <label>1</label>
    </ligand>
</feature>
<accession>A0A127I3L1</accession>
<protein>
    <submittedName>
        <fullName evidence="4">Allantoate amidohydrolase</fullName>
    </submittedName>
</protein>
<evidence type="ECO:0000256" key="1">
    <source>
        <dbReference type="ARBA" id="ARBA00006153"/>
    </source>
</evidence>
<dbReference type="InterPro" id="IPR036264">
    <property type="entry name" value="Bact_exopeptidase_dim_dom"/>
</dbReference>
<dbReference type="NCBIfam" id="NF006769">
    <property type="entry name" value="PRK09290.1-3"/>
    <property type="match status" value="1"/>
</dbReference>
<dbReference type="InterPro" id="IPR010158">
    <property type="entry name" value="Amidase_Cbmase"/>
</dbReference>
<dbReference type="NCBIfam" id="NF009527">
    <property type="entry name" value="PRK12891.1"/>
    <property type="match status" value="1"/>
</dbReference>
<evidence type="ECO:0000313" key="4">
    <source>
        <dbReference type="EMBL" id="AMN81396.1"/>
    </source>
</evidence>
<dbReference type="CDD" id="cd03884">
    <property type="entry name" value="M20_bAS"/>
    <property type="match status" value="1"/>
</dbReference>
<dbReference type="EMBL" id="CP014546">
    <property type="protein sequence ID" value="AMN81396.1"/>
    <property type="molecule type" value="Genomic_DNA"/>
</dbReference>
<name>A0A127I3L1_PSEAZ</name>
<dbReference type="NCBIfam" id="TIGR01879">
    <property type="entry name" value="hydantase"/>
    <property type="match status" value="1"/>
</dbReference>
<evidence type="ECO:0000313" key="5">
    <source>
        <dbReference type="Proteomes" id="UP000070516"/>
    </source>
</evidence>
<feature type="binding site" evidence="3">
    <location>
        <position position="203"/>
    </location>
    <ligand>
        <name>Zn(2+)</name>
        <dbReference type="ChEBI" id="CHEBI:29105"/>
        <label>1</label>
    </ligand>
</feature>
<keyword evidence="3" id="KW-0862">Zinc</keyword>
<dbReference type="Pfam" id="PF01546">
    <property type="entry name" value="Peptidase_M20"/>
    <property type="match status" value="1"/>
</dbReference>
<feature type="binding site" evidence="3">
    <location>
        <position position="395"/>
    </location>
    <ligand>
        <name>Zn(2+)</name>
        <dbReference type="ChEBI" id="CHEBI:29105"/>
        <label>2</label>
    </ligand>
</feature>
<dbReference type="Gene3D" id="3.40.630.10">
    <property type="entry name" value="Zn peptidases"/>
    <property type="match status" value="1"/>
</dbReference>
<gene>
    <name evidence="4" type="ORF">AYR47_25130</name>
</gene>
<dbReference type="SUPFAM" id="SSF53187">
    <property type="entry name" value="Zn-dependent exopeptidases"/>
    <property type="match status" value="1"/>
</dbReference>
<dbReference type="SUPFAM" id="SSF55031">
    <property type="entry name" value="Bacterial exopeptidase dimerisation domain"/>
    <property type="match status" value="1"/>
</dbReference>
<dbReference type="PANTHER" id="PTHR32494">
    <property type="entry name" value="ALLANTOATE DEIMINASE-RELATED"/>
    <property type="match status" value="1"/>
</dbReference>
<sequence>MTVVTSAIGPNPMSKLARVNGERLWASLMEMAQIGATEKGGVSRLALTDEDRRGRDLFVQWCEAAGCSIRVDAMGNIFARRAGRFDDLAPVMTGSHGDSQPFGGKYDGIYGVLAGLEVLRTLNDLGIETDRPIEVVNWTNEEGSRFAPAMISSGVYAGVFDLEYGLSREDKAGVTIGQALQQIGYAGTEPVGGQAIHAAFELHIEQGPILEAQGITIGVVTGAQGQRWYEVELSGRSAHAGTTPMDHRLDALLGFARVVEAVNGLGLEQGAEGRATVGMANIFPNSRNVVPGRVFFSVEFRHPDEAVLARQDQQLRDAVAQIADGIGLQHSVKQIFQYAPIAFDAGCVEVVRASAQALGYSHRPMISGAGHDACYLNQVAPTAMIFVPCVDGLSHNEAEEISQEWSTAGADVLLQAMLAKASA</sequence>
<evidence type="ECO:0000256" key="3">
    <source>
        <dbReference type="PIRSR" id="PIRSR001235-1"/>
    </source>
</evidence>